<proteinExistence type="predicted"/>
<dbReference type="NCBIfam" id="TIGR00756">
    <property type="entry name" value="PPR"/>
    <property type="match status" value="1"/>
</dbReference>
<dbReference type="GO" id="GO:0000373">
    <property type="term" value="P:Group II intron splicing"/>
    <property type="evidence" value="ECO:0007669"/>
    <property type="project" value="InterPro"/>
</dbReference>
<dbReference type="EMBL" id="JANAVB010032220">
    <property type="protein sequence ID" value="KAJ6810752.1"/>
    <property type="molecule type" value="Genomic_DNA"/>
</dbReference>
<sequence length="239" mass="25547">MASSTSSFLAPLPPLLPAPPPPPHRNPKPVTTTTCGPRDNRGPIIRGRTLSTEAILAVQSLKRSAAAAASADPTALLSRLLKPDLLAVLAELQRQGRPALALRVLSAARGEPWYRPDCSLFAAMVKSLHREEMGAEIDALVRDAAAELEREGGIGGNDLRGPARLVKALTEAGRTDGVRMVYGMMKRGGCVPDEYLFKFMIRGLRRLGDDDGAEEVERDYHVWCEGGPAPAPPGATTVL</sequence>
<dbReference type="GO" id="GO:0003723">
    <property type="term" value="F:RNA binding"/>
    <property type="evidence" value="ECO:0007669"/>
    <property type="project" value="InterPro"/>
</dbReference>
<dbReference type="InterPro" id="IPR011990">
    <property type="entry name" value="TPR-like_helical_dom_sf"/>
</dbReference>
<evidence type="ECO:0008006" key="5">
    <source>
        <dbReference type="Google" id="ProtNLM"/>
    </source>
</evidence>
<evidence type="ECO:0000313" key="4">
    <source>
        <dbReference type="Proteomes" id="UP001140949"/>
    </source>
</evidence>
<accession>A0AAX6F2U6</accession>
<dbReference type="PANTHER" id="PTHR47594">
    <property type="entry name" value="PPR CONTAINING PLANT-LIKE PROTEIN"/>
    <property type="match status" value="1"/>
</dbReference>
<comment type="caution">
    <text evidence="3">The sequence shown here is derived from an EMBL/GenBank/DDBJ whole genome shotgun (WGS) entry which is preliminary data.</text>
</comment>
<organism evidence="3 4">
    <name type="scientific">Iris pallida</name>
    <name type="common">Sweet iris</name>
    <dbReference type="NCBI Taxonomy" id="29817"/>
    <lineage>
        <taxon>Eukaryota</taxon>
        <taxon>Viridiplantae</taxon>
        <taxon>Streptophyta</taxon>
        <taxon>Embryophyta</taxon>
        <taxon>Tracheophyta</taxon>
        <taxon>Spermatophyta</taxon>
        <taxon>Magnoliopsida</taxon>
        <taxon>Liliopsida</taxon>
        <taxon>Asparagales</taxon>
        <taxon>Iridaceae</taxon>
        <taxon>Iridoideae</taxon>
        <taxon>Irideae</taxon>
        <taxon>Iris</taxon>
    </lineage>
</organism>
<dbReference type="InterPro" id="IPR002885">
    <property type="entry name" value="PPR_rpt"/>
</dbReference>
<dbReference type="AlphaFoldDB" id="A0AAX6F2U6"/>
<feature type="region of interest" description="Disordered" evidence="2">
    <location>
        <begin position="1"/>
        <end position="44"/>
    </location>
</feature>
<dbReference type="Gene3D" id="1.25.40.10">
    <property type="entry name" value="Tetratricopeptide repeat domain"/>
    <property type="match status" value="1"/>
</dbReference>
<gene>
    <name evidence="3" type="ORF">M6B38_104485</name>
</gene>
<dbReference type="InterPro" id="IPR044190">
    <property type="entry name" value="THA8-like"/>
</dbReference>
<reference evidence="3" key="2">
    <citation type="submission" date="2023-04" db="EMBL/GenBank/DDBJ databases">
        <authorList>
            <person name="Bruccoleri R.E."/>
            <person name="Oakeley E.J."/>
            <person name="Faust A.-M."/>
            <person name="Dessus-Babus S."/>
            <person name="Altorfer M."/>
            <person name="Burckhardt D."/>
            <person name="Oertli M."/>
            <person name="Naumann U."/>
            <person name="Petersen F."/>
            <person name="Wong J."/>
        </authorList>
    </citation>
    <scope>NUCLEOTIDE SEQUENCE</scope>
    <source>
        <strain evidence="3">GSM-AAB239-AS_SAM_17_03QT</strain>
        <tissue evidence="3">Leaf</tissue>
    </source>
</reference>
<reference evidence="3" key="1">
    <citation type="journal article" date="2023" name="GigaByte">
        <title>Genome assembly of the bearded iris, Iris pallida Lam.</title>
        <authorList>
            <person name="Bruccoleri R.E."/>
            <person name="Oakeley E.J."/>
            <person name="Faust A.M.E."/>
            <person name="Altorfer M."/>
            <person name="Dessus-Babus S."/>
            <person name="Burckhardt D."/>
            <person name="Oertli M."/>
            <person name="Naumann U."/>
            <person name="Petersen F."/>
            <person name="Wong J."/>
        </authorList>
    </citation>
    <scope>NUCLEOTIDE SEQUENCE</scope>
    <source>
        <strain evidence="3">GSM-AAB239-AS_SAM_17_03QT</strain>
    </source>
</reference>
<name>A0AAX6F2U6_IRIPA</name>
<dbReference type="PANTHER" id="PTHR47594:SF3">
    <property type="entry name" value="PROTEIN THYLAKOID ASSEMBLY 8, CHLOROPLASTIC"/>
    <property type="match status" value="1"/>
</dbReference>
<dbReference type="Proteomes" id="UP001140949">
    <property type="component" value="Unassembled WGS sequence"/>
</dbReference>
<dbReference type="GO" id="GO:0009658">
    <property type="term" value="P:chloroplast organization"/>
    <property type="evidence" value="ECO:0007669"/>
    <property type="project" value="InterPro"/>
</dbReference>
<protein>
    <recommendedName>
        <fullName evidence="5">Pentatricopeptide repeat-containing protein</fullName>
    </recommendedName>
</protein>
<evidence type="ECO:0000313" key="3">
    <source>
        <dbReference type="EMBL" id="KAJ6810752.1"/>
    </source>
</evidence>
<keyword evidence="4" id="KW-1185">Reference proteome</keyword>
<evidence type="ECO:0000256" key="1">
    <source>
        <dbReference type="ARBA" id="ARBA00022737"/>
    </source>
</evidence>
<feature type="compositionally biased region" description="Pro residues" evidence="2">
    <location>
        <begin position="11"/>
        <end position="24"/>
    </location>
</feature>
<evidence type="ECO:0000256" key="2">
    <source>
        <dbReference type="SAM" id="MobiDB-lite"/>
    </source>
</evidence>
<keyword evidence="1" id="KW-0677">Repeat</keyword>